<proteinExistence type="inferred from homology"/>
<dbReference type="GO" id="GO:0000981">
    <property type="term" value="F:DNA-binding transcription factor activity, RNA polymerase II-specific"/>
    <property type="evidence" value="ECO:0007669"/>
    <property type="project" value="UniProtKB-ARBA"/>
</dbReference>
<feature type="region of interest" description="Disordered" evidence="13">
    <location>
        <begin position="328"/>
        <end position="358"/>
    </location>
</feature>
<keyword evidence="8" id="KW-0805">Transcription regulation</keyword>
<feature type="region of interest" description="Disordered" evidence="13">
    <location>
        <begin position="273"/>
        <end position="315"/>
    </location>
</feature>
<reference evidence="15" key="1">
    <citation type="submission" date="2019-10" db="EMBL/GenBank/DDBJ databases">
        <authorList>
            <consortium name="DOE Joint Genome Institute"/>
            <person name="Kuo A."/>
            <person name="Miyauchi S."/>
            <person name="Kiss E."/>
            <person name="Drula E."/>
            <person name="Kohler A."/>
            <person name="Sanchez-Garcia M."/>
            <person name="Andreopoulos B."/>
            <person name="Barry K.W."/>
            <person name="Bonito G."/>
            <person name="Buee M."/>
            <person name="Carver A."/>
            <person name="Chen C."/>
            <person name="Cichocki N."/>
            <person name="Clum A."/>
            <person name="Culley D."/>
            <person name="Crous P.W."/>
            <person name="Fauchery L."/>
            <person name="Girlanda M."/>
            <person name="Hayes R."/>
            <person name="Keri Z."/>
            <person name="LaButti K."/>
            <person name="Lipzen A."/>
            <person name="Lombard V."/>
            <person name="Magnuson J."/>
            <person name="Maillard F."/>
            <person name="Morin E."/>
            <person name="Murat C."/>
            <person name="Nolan M."/>
            <person name="Ohm R."/>
            <person name="Pangilinan J."/>
            <person name="Pereira M."/>
            <person name="Perotto S."/>
            <person name="Peter M."/>
            <person name="Riley R."/>
            <person name="Sitrit Y."/>
            <person name="Stielow B."/>
            <person name="Szollosi G."/>
            <person name="Zifcakova L."/>
            <person name="Stursova M."/>
            <person name="Spatafora J.W."/>
            <person name="Tedersoo L."/>
            <person name="Vaario L.-M."/>
            <person name="Yamada A."/>
            <person name="Yan M."/>
            <person name="Wang P."/>
            <person name="Xu J."/>
            <person name="Bruns T."/>
            <person name="Baldrian P."/>
            <person name="Vilgalys R."/>
            <person name="Henrissat B."/>
            <person name="Grigoriev I.V."/>
            <person name="Hibbett D."/>
            <person name="Nagy L.G."/>
            <person name="Martin F.M."/>
        </authorList>
    </citation>
    <scope>NUCLEOTIDE SEQUENCE</scope>
    <source>
        <strain evidence="15">Prilba</strain>
    </source>
</reference>
<evidence type="ECO:0000256" key="5">
    <source>
        <dbReference type="ARBA" id="ARBA00022737"/>
    </source>
</evidence>
<dbReference type="PROSITE" id="PS50157">
    <property type="entry name" value="ZINC_FINGER_C2H2_2"/>
    <property type="match status" value="4"/>
</dbReference>
<evidence type="ECO:0000256" key="11">
    <source>
        <dbReference type="ARBA" id="ARBA00023242"/>
    </source>
</evidence>
<name>A0A9P5MTW1_9AGAM</name>
<feature type="compositionally biased region" description="Low complexity" evidence="13">
    <location>
        <begin position="32"/>
        <end position="46"/>
    </location>
</feature>
<organism evidence="15 16">
    <name type="scientific">Russula ochroleuca</name>
    <dbReference type="NCBI Taxonomy" id="152965"/>
    <lineage>
        <taxon>Eukaryota</taxon>
        <taxon>Fungi</taxon>
        <taxon>Dikarya</taxon>
        <taxon>Basidiomycota</taxon>
        <taxon>Agaricomycotina</taxon>
        <taxon>Agaricomycetes</taxon>
        <taxon>Russulales</taxon>
        <taxon>Russulaceae</taxon>
        <taxon>Russula</taxon>
    </lineage>
</organism>
<feature type="domain" description="C2H2-type" evidence="14">
    <location>
        <begin position="445"/>
        <end position="474"/>
    </location>
</feature>
<evidence type="ECO:0000256" key="9">
    <source>
        <dbReference type="ARBA" id="ARBA00023125"/>
    </source>
</evidence>
<dbReference type="GO" id="GO:0000978">
    <property type="term" value="F:RNA polymerase II cis-regulatory region sequence-specific DNA binding"/>
    <property type="evidence" value="ECO:0007669"/>
    <property type="project" value="TreeGrafter"/>
</dbReference>
<evidence type="ECO:0000313" key="16">
    <source>
        <dbReference type="Proteomes" id="UP000759537"/>
    </source>
</evidence>
<gene>
    <name evidence="15" type="ORF">DFH94DRAFT_66220</name>
</gene>
<dbReference type="Proteomes" id="UP000759537">
    <property type="component" value="Unassembled WGS sequence"/>
</dbReference>
<feature type="region of interest" description="Disordered" evidence="13">
    <location>
        <begin position="1"/>
        <end position="47"/>
    </location>
</feature>
<comment type="subcellular location">
    <subcellularLocation>
        <location evidence="2">Nucleus</location>
    </subcellularLocation>
</comment>
<dbReference type="GO" id="GO:0000785">
    <property type="term" value="C:chromatin"/>
    <property type="evidence" value="ECO:0007669"/>
    <property type="project" value="TreeGrafter"/>
</dbReference>
<dbReference type="PROSITE" id="PS00028">
    <property type="entry name" value="ZINC_FINGER_C2H2_1"/>
    <property type="match status" value="4"/>
</dbReference>
<dbReference type="GO" id="GO:0031519">
    <property type="term" value="C:PcG protein complex"/>
    <property type="evidence" value="ECO:0007669"/>
    <property type="project" value="TreeGrafter"/>
</dbReference>
<keyword evidence="9" id="KW-0238">DNA-binding</keyword>
<evidence type="ECO:0000259" key="14">
    <source>
        <dbReference type="PROSITE" id="PS50157"/>
    </source>
</evidence>
<evidence type="ECO:0000256" key="7">
    <source>
        <dbReference type="ARBA" id="ARBA00022833"/>
    </source>
</evidence>
<dbReference type="SMART" id="SM00355">
    <property type="entry name" value="ZnF_C2H2"/>
    <property type="match status" value="4"/>
</dbReference>
<keyword evidence="7" id="KW-0862">Zinc</keyword>
<dbReference type="Pfam" id="PF00096">
    <property type="entry name" value="zf-C2H2"/>
    <property type="match status" value="4"/>
</dbReference>
<evidence type="ECO:0000256" key="4">
    <source>
        <dbReference type="ARBA" id="ARBA00022723"/>
    </source>
</evidence>
<evidence type="ECO:0000256" key="3">
    <source>
        <dbReference type="ARBA" id="ARBA00006991"/>
    </source>
</evidence>
<reference evidence="15" key="2">
    <citation type="journal article" date="2020" name="Nat. Commun.">
        <title>Large-scale genome sequencing of mycorrhizal fungi provides insights into the early evolution of symbiotic traits.</title>
        <authorList>
            <person name="Miyauchi S."/>
            <person name="Kiss E."/>
            <person name="Kuo A."/>
            <person name="Drula E."/>
            <person name="Kohler A."/>
            <person name="Sanchez-Garcia M."/>
            <person name="Morin E."/>
            <person name="Andreopoulos B."/>
            <person name="Barry K.W."/>
            <person name="Bonito G."/>
            <person name="Buee M."/>
            <person name="Carver A."/>
            <person name="Chen C."/>
            <person name="Cichocki N."/>
            <person name="Clum A."/>
            <person name="Culley D."/>
            <person name="Crous P.W."/>
            <person name="Fauchery L."/>
            <person name="Girlanda M."/>
            <person name="Hayes R.D."/>
            <person name="Keri Z."/>
            <person name="LaButti K."/>
            <person name="Lipzen A."/>
            <person name="Lombard V."/>
            <person name="Magnuson J."/>
            <person name="Maillard F."/>
            <person name="Murat C."/>
            <person name="Nolan M."/>
            <person name="Ohm R.A."/>
            <person name="Pangilinan J."/>
            <person name="Pereira M.F."/>
            <person name="Perotto S."/>
            <person name="Peter M."/>
            <person name="Pfister S."/>
            <person name="Riley R."/>
            <person name="Sitrit Y."/>
            <person name="Stielow J.B."/>
            <person name="Szollosi G."/>
            <person name="Zifcakova L."/>
            <person name="Stursova M."/>
            <person name="Spatafora J.W."/>
            <person name="Tedersoo L."/>
            <person name="Vaario L.M."/>
            <person name="Yamada A."/>
            <person name="Yan M."/>
            <person name="Wang P."/>
            <person name="Xu J."/>
            <person name="Bruns T."/>
            <person name="Baldrian P."/>
            <person name="Vilgalys R."/>
            <person name="Dunand C."/>
            <person name="Henrissat B."/>
            <person name="Grigoriev I.V."/>
            <person name="Hibbett D."/>
            <person name="Nagy L.G."/>
            <person name="Martin F.M."/>
        </authorList>
    </citation>
    <scope>NUCLEOTIDE SEQUENCE</scope>
    <source>
        <strain evidence="15">Prilba</strain>
    </source>
</reference>
<feature type="domain" description="C2H2-type" evidence="14">
    <location>
        <begin position="415"/>
        <end position="444"/>
    </location>
</feature>
<dbReference type="FunFam" id="3.30.160.60:FF:000744">
    <property type="entry name" value="zinc finger E-box-binding homeobox 1"/>
    <property type="match status" value="1"/>
</dbReference>
<feature type="region of interest" description="Disordered" evidence="13">
    <location>
        <begin position="192"/>
        <end position="233"/>
    </location>
</feature>
<keyword evidence="5" id="KW-0677">Repeat</keyword>
<feature type="compositionally biased region" description="Polar residues" evidence="13">
    <location>
        <begin position="1"/>
        <end position="13"/>
    </location>
</feature>
<dbReference type="PANTHER" id="PTHR14003">
    <property type="entry name" value="TRANSCRIPTIONAL REPRESSOR PROTEIN YY"/>
    <property type="match status" value="1"/>
</dbReference>
<evidence type="ECO:0000256" key="1">
    <source>
        <dbReference type="ARBA" id="ARBA00003767"/>
    </source>
</evidence>
<evidence type="ECO:0000313" key="15">
    <source>
        <dbReference type="EMBL" id="KAF8478673.1"/>
    </source>
</evidence>
<feature type="region of interest" description="Disordered" evidence="13">
    <location>
        <begin position="468"/>
        <end position="507"/>
    </location>
</feature>
<keyword evidence="6 12" id="KW-0863">Zinc-finger</keyword>
<dbReference type="Gene3D" id="3.30.160.60">
    <property type="entry name" value="Classic Zinc Finger"/>
    <property type="match status" value="4"/>
</dbReference>
<evidence type="ECO:0000256" key="10">
    <source>
        <dbReference type="ARBA" id="ARBA00023163"/>
    </source>
</evidence>
<evidence type="ECO:0000256" key="8">
    <source>
        <dbReference type="ARBA" id="ARBA00023015"/>
    </source>
</evidence>
<feature type="domain" description="C2H2-type" evidence="14">
    <location>
        <begin position="357"/>
        <end position="384"/>
    </location>
</feature>
<evidence type="ECO:0000256" key="13">
    <source>
        <dbReference type="SAM" id="MobiDB-lite"/>
    </source>
</evidence>
<feature type="domain" description="C2H2-type" evidence="14">
    <location>
        <begin position="385"/>
        <end position="414"/>
    </location>
</feature>
<evidence type="ECO:0000256" key="6">
    <source>
        <dbReference type="ARBA" id="ARBA00022771"/>
    </source>
</evidence>
<dbReference type="GO" id="GO:0005667">
    <property type="term" value="C:transcription regulator complex"/>
    <property type="evidence" value="ECO:0007669"/>
    <property type="project" value="TreeGrafter"/>
</dbReference>
<evidence type="ECO:0000256" key="2">
    <source>
        <dbReference type="ARBA" id="ARBA00004123"/>
    </source>
</evidence>
<comment type="similarity">
    <text evidence="3">Belongs to the krueppel C2H2-type zinc-finger protein family.</text>
</comment>
<dbReference type="FunFam" id="3.30.160.60:FF:000624">
    <property type="entry name" value="zinc finger protein 697"/>
    <property type="match status" value="1"/>
</dbReference>
<dbReference type="FunFam" id="3.30.160.60:FF:000125">
    <property type="entry name" value="Putative zinc finger protein 143"/>
    <property type="match status" value="1"/>
</dbReference>
<dbReference type="OrthoDB" id="654211at2759"/>
<dbReference type="GO" id="GO:0008270">
    <property type="term" value="F:zinc ion binding"/>
    <property type="evidence" value="ECO:0007669"/>
    <property type="project" value="UniProtKB-KW"/>
</dbReference>
<keyword evidence="11" id="KW-0539">Nucleus</keyword>
<dbReference type="PANTHER" id="PTHR14003:SF19">
    <property type="entry name" value="YY2 TRANSCRIPTION FACTOR"/>
    <property type="match status" value="1"/>
</dbReference>
<dbReference type="EMBL" id="WHVB01000011">
    <property type="protein sequence ID" value="KAF8478673.1"/>
    <property type="molecule type" value="Genomic_DNA"/>
</dbReference>
<keyword evidence="4" id="KW-0479">Metal-binding</keyword>
<feature type="compositionally biased region" description="Basic and acidic residues" evidence="13">
    <location>
        <begin position="468"/>
        <end position="484"/>
    </location>
</feature>
<comment type="caution">
    <text evidence="15">The sequence shown here is derived from an EMBL/GenBank/DDBJ whole genome shotgun (WGS) entry which is preliminary data.</text>
</comment>
<protein>
    <recommendedName>
        <fullName evidence="14">C2H2-type domain-containing protein</fullName>
    </recommendedName>
</protein>
<keyword evidence="16" id="KW-1185">Reference proteome</keyword>
<sequence length="640" mass="70625">MDSSTTQAHSIPNSPVFALSDVVHDSPPPFPYRSSPDPHSPSTSPSILFTASARQDNHPHLNFLSTGQDTHSELNVDLLEHELNTLLNQDATVTHPSTNAFHHKEHEHDVTSSAHSPGTVHQSLQQQTLPMSDLDFNDLAAMLQAVAAEENANKDKTRAAPAFHSLTADDPPHTISPRINDAQAALSDDSRFLYGSDNHSDNQDSDTPGPRKRPRLASAEHELPPTTDVQNDFSDISDILNHLVQFEHPHAPLSTAQDPREADDVVEQVLRPSSGAHSPILSPDRHEPTTPHPEQQQKRRLPLPTAPTTHSGDTPVAALHDNRASVFSAPSQSSISTIRPQGPELPAGDTDGKKQPHACEECRKRFTRRSDLLRHMRIHTGERPFVCNQPGCGKKFIQRSALDVHMRVHTGEKPHGCEYPGCNKTFGDSSSLARHRRTHTGKRPYKCEDPICEKTFTRRTTLTAHMRTHDPHWEPDPNIKYDFKPKKRKHSETGNNEGSSEDDDLEESVRTISALLQGTEGNVAILPPHMLAVGVGNTRTPSDRSMTDVDDRELASRVADINARIVAHTMPEDGEEDEVDELVDELEGDGDEEEGRGGGNVREVVEVKGWDEGDDSDAFSVPLRPRTGREEVTVYAAVAR</sequence>
<dbReference type="InterPro" id="IPR036236">
    <property type="entry name" value="Znf_C2H2_sf"/>
</dbReference>
<dbReference type="FunFam" id="3.30.160.60:FF:002274">
    <property type="entry name" value="Zinc finger protein 432"/>
    <property type="match status" value="1"/>
</dbReference>
<accession>A0A9P5MTW1</accession>
<dbReference type="InterPro" id="IPR013087">
    <property type="entry name" value="Znf_C2H2_type"/>
</dbReference>
<evidence type="ECO:0000256" key="12">
    <source>
        <dbReference type="PROSITE-ProRule" id="PRU00042"/>
    </source>
</evidence>
<dbReference type="AlphaFoldDB" id="A0A9P5MTW1"/>
<dbReference type="SUPFAM" id="SSF57667">
    <property type="entry name" value="beta-beta-alpha zinc fingers"/>
    <property type="match status" value="2"/>
</dbReference>
<feature type="compositionally biased region" description="Polar residues" evidence="13">
    <location>
        <begin position="328"/>
        <end position="339"/>
    </location>
</feature>
<keyword evidence="10" id="KW-0804">Transcription</keyword>
<comment type="function">
    <text evidence="1">May be involved in transcriptional regulation.</text>
</comment>